<sequence length="164" mass="19094">MNYNIIAILFIIIVLLTFIYFTYFINKKKVVSNKPKNTFQKIETDINSYNINNKGFVNELIPNKKELESIKKDSNENNMNLTSTSHPMYNYATNCAYNTRNDIIPNHKNDLENVEEIFIKTRCNNKTLSYGKDFYLKEPSTDLPIANMPSNFLLNNSTKLSELD</sequence>
<reference evidence="2" key="1">
    <citation type="journal article" date="2020" name="Nature">
        <title>Giant virus diversity and host interactions through global metagenomics.</title>
        <authorList>
            <person name="Schulz F."/>
            <person name="Roux S."/>
            <person name="Paez-Espino D."/>
            <person name="Jungbluth S."/>
            <person name="Walsh D.A."/>
            <person name="Denef V.J."/>
            <person name="McMahon K.D."/>
            <person name="Konstantinidis K.T."/>
            <person name="Eloe-Fadrosh E.A."/>
            <person name="Kyrpides N.C."/>
            <person name="Woyke T."/>
        </authorList>
    </citation>
    <scope>NUCLEOTIDE SEQUENCE</scope>
    <source>
        <strain evidence="2">GVMAG-S-1040241-154</strain>
    </source>
</reference>
<keyword evidence="1" id="KW-0472">Membrane</keyword>
<keyword evidence="1" id="KW-1133">Transmembrane helix</keyword>
<keyword evidence="1" id="KW-0812">Transmembrane</keyword>
<feature type="transmembrane region" description="Helical" evidence="1">
    <location>
        <begin position="6"/>
        <end position="26"/>
    </location>
</feature>
<accession>A0A6C0JNL2</accession>
<dbReference type="AlphaFoldDB" id="A0A6C0JNL2"/>
<evidence type="ECO:0000256" key="1">
    <source>
        <dbReference type="SAM" id="Phobius"/>
    </source>
</evidence>
<dbReference type="EMBL" id="MN740684">
    <property type="protein sequence ID" value="QHU07365.1"/>
    <property type="molecule type" value="Genomic_DNA"/>
</dbReference>
<protein>
    <submittedName>
        <fullName evidence="2">Uncharacterized protein</fullName>
    </submittedName>
</protein>
<organism evidence="2">
    <name type="scientific">viral metagenome</name>
    <dbReference type="NCBI Taxonomy" id="1070528"/>
    <lineage>
        <taxon>unclassified sequences</taxon>
        <taxon>metagenomes</taxon>
        <taxon>organismal metagenomes</taxon>
    </lineage>
</organism>
<evidence type="ECO:0000313" key="2">
    <source>
        <dbReference type="EMBL" id="QHU07365.1"/>
    </source>
</evidence>
<name>A0A6C0JNL2_9ZZZZ</name>
<proteinExistence type="predicted"/>